<dbReference type="PANTHER" id="PTHR43625:SF7">
    <property type="entry name" value="REDUCTASE (YAKC), PUTATIVE (AFU_ORTHOLOGUE AFUA_8G01560)-RELATED"/>
    <property type="match status" value="1"/>
</dbReference>
<evidence type="ECO:0000256" key="1">
    <source>
        <dbReference type="ARBA" id="ARBA00023002"/>
    </source>
</evidence>
<keyword evidence="4" id="KW-1185">Reference proteome</keyword>
<organism evidence="3 4">
    <name type="scientific">Kwoniella newhampshirensis</name>
    <dbReference type="NCBI Taxonomy" id="1651941"/>
    <lineage>
        <taxon>Eukaryota</taxon>
        <taxon>Fungi</taxon>
        <taxon>Dikarya</taxon>
        <taxon>Basidiomycota</taxon>
        <taxon>Agaricomycotina</taxon>
        <taxon>Tremellomycetes</taxon>
        <taxon>Tremellales</taxon>
        <taxon>Cryptococcaceae</taxon>
        <taxon>Kwoniella</taxon>
    </lineage>
</organism>
<dbReference type="PANTHER" id="PTHR43625">
    <property type="entry name" value="AFLATOXIN B1 ALDEHYDE REDUCTASE"/>
    <property type="match status" value="1"/>
</dbReference>
<dbReference type="GeneID" id="92180969"/>
<dbReference type="Pfam" id="PF00248">
    <property type="entry name" value="Aldo_ket_red"/>
    <property type="match status" value="1"/>
</dbReference>
<dbReference type="InterPro" id="IPR036812">
    <property type="entry name" value="NAD(P)_OxRdtase_dom_sf"/>
</dbReference>
<evidence type="ECO:0000259" key="2">
    <source>
        <dbReference type="Pfam" id="PF00248"/>
    </source>
</evidence>
<evidence type="ECO:0000313" key="3">
    <source>
        <dbReference type="EMBL" id="KAK8854971.1"/>
    </source>
</evidence>
<dbReference type="GO" id="GO:0005737">
    <property type="term" value="C:cytoplasm"/>
    <property type="evidence" value="ECO:0007669"/>
    <property type="project" value="TreeGrafter"/>
</dbReference>
<dbReference type="SUPFAM" id="SSF51430">
    <property type="entry name" value="NAD(P)-linked oxidoreductase"/>
    <property type="match status" value="1"/>
</dbReference>
<name>A0AAW0YZK4_9TREE</name>
<dbReference type="InterPro" id="IPR023210">
    <property type="entry name" value="NADP_OxRdtase_dom"/>
</dbReference>
<dbReference type="Gene3D" id="3.20.20.100">
    <property type="entry name" value="NADP-dependent oxidoreductase domain"/>
    <property type="match status" value="1"/>
</dbReference>
<dbReference type="Proteomes" id="UP001388673">
    <property type="component" value="Unassembled WGS sequence"/>
</dbReference>
<gene>
    <name evidence="3" type="ORF">IAR55_003711</name>
</gene>
<dbReference type="GO" id="GO:0016491">
    <property type="term" value="F:oxidoreductase activity"/>
    <property type="evidence" value="ECO:0007669"/>
    <property type="project" value="UniProtKB-KW"/>
</dbReference>
<dbReference type="AlphaFoldDB" id="A0AAW0YZK4"/>
<accession>A0AAW0YZK4</accession>
<evidence type="ECO:0000313" key="4">
    <source>
        <dbReference type="Proteomes" id="UP001388673"/>
    </source>
</evidence>
<sequence>MVHQLKFQDTTVAVPGYGCMGLSHTYGAANDDESKKTLKAAVDLGCTFWDSAVAYGNGGNEKLLGEFFKETGTRDKVFVASKCGFAVMPDDEEPTRAVTNTPAHINKYIEGTKERLGSYPDLYYLHRIDPNTPLEESIGALDALRKAGKTKYIGLSECSVATLRKASSIAKIDALQIEYSPWCTDHEDSGLIAAAKELGVQIVAFAPLGMGILSGKYRSANDFEENDFRRFVPRFDEENFPKNLKIVDQFEKLAEAKGCTSGQIALAWVIAKGAIPIPGTRNAERLKENFGAGEVTLDDKELAEIDDLVQKAKPTGARFNEMVMSVMNK</sequence>
<feature type="domain" description="NADP-dependent oxidoreductase" evidence="2">
    <location>
        <begin position="16"/>
        <end position="308"/>
    </location>
</feature>
<proteinExistence type="predicted"/>
<keyword evidence="1" id="KW-0560">Oxidoreductase</keyword>
<reference evidence="3 4" key="1">
    <citation type="journal article" date="2024" name="bioRxiv">
        <title>Comparative genomics of Cryptococcus and Kwoniella reveals pathogenesis evolution and contrasting karyotype dynamics via intercentromeric recombination or chromosome fusion.</title>
        <authorList>
            <person name="Coelho M.A."/>
            <person name="David-Palma M."/>
            <person name="Shea T."/>
            <person name="Bowers K."/>
            <person name="McGinley-Smith S."/>
            <person name="Mohammad A.W."/>
            <person name="Gnirke A."/>
            <person name="Yurkov A.M."/>
            <person name="Nowrousian M."/>
            <person name="Sun S."/>
            <person name="Cuomo C.A."/>
            <person name="Heitman J."/>
        </authorList>
    </citation>
    <scope>NUCLEOTIDE SEQUENCE [LARGE SCALE GENOMIC DNA]</scope>
    <source>
        <strain evidence="3 4">CBS 13917</strain>
    </source>
</reference>
<dbReference type="InterPro" id="IPR050791">
    <property type="entry name" value="Aldo-Keto_reductase"/>
</dbReference>
<dbReference type="KEGG" id="kne:92180969"/>
<protein>
    <recommendedName>
        <fullName evidence="2">NADP-dependent oxidoreductase domain-containing protein</fullName>
    </recommendedName>
</protein>
<dbReference type="RefSeq" id="XP_066803209.1">
    <property type="nucleotide sequence ID" value="XM_066946817.1"/>
</dbReference>
<comment type="caution">
    <text evidence="3">The sequence shown here is derived from an EMBL/GenBank/DDBJ whole genome shotgun (WGS) entry which is preliminary data.</text>
</comment>
<dbReference type="EMBL" id="JBCAWK010000006">
    <property type="protein sequence ID" value="KAK8854971.1"/>
    <property type="molecule type" value="Genomic_DNA"/>
</dbReference>